<gene>
    <name evidence="1" type="ORF">HLB16_07445</name>
</gene>
<dbReference type="AlphaFoldDB" id="A0A849BAE8"/>
<organism evidence="1 2">
    <name type="scientific">Cupriavidus gilardii</name>
    <dbReference type="NCBI Taxonomy" id="82541"/>
    <lineage>
        <taxon>Bacteria</taxon>
        <taxon>Pseudomonadati</taxon>
        <taxon>Pseudomonadota</taxon>
        <taxon>Betaproteobacteria</taxon>
        <taxon>Burkholderiales</taxon>
        <taxon>Burkholderiaceae</taxon>
        <taxon>Cupriavidus</taxon>
    </lineage>
</organism>
<dbReference type="PANTHER" id="PTHR34071:SF2">
    <property type="entry name" value="FLAVIN-NUCLEOTIDE-BINDING PROTEIN"/>
    <property type="match status" value="1"/>
</dbReference>
<dbReference type="Gene3D" id="2.30.110.10">
    <property type="entry name" value="Electron Transport, Fmn-binding Protein, Chain A"/>
    <property type="match status" value="1"/>
</dbReference>
<dbReference type="Proteomes" id="UP000542973">
    <property type="component" value="Unassembled WGS sequence"/>
</dbReference>
<evidence type="ECO:0000313" key="2">
    <source>
        <dbReference type="Proteomes" id="UP000542973"/>
    </source>
</evidence>
<sequence>MRRTDLAWSDWPAIEAFLKDELICRVAVHDTPFPYVTAQSFTFTGDAFLIHSSRYGKLASAIRANPHVTIEVDRPVALLKAPKGQNTSLEYYSVIARCVATLRDQTDEIRAHQYVALDKFRPEKDYTPIEDGAANQIVAYCCEVRSLSAKKRILADGQYSPPGQPRAPYLRYPLPAGATLSALPEEAFDTQRFAR</sequence>
<dbReference type="InterPro" id="IPR012349">
    <property type="entry name" value="Split_barrel_FMN-bd"/>
</dbReference>
<dbReference type="SUPFAM" id="SSF50475">
    <property type="entry name" value="FMN-binding split barrel"/>
    <property type="match status" value="1"/>
</dbReference>
<dbReference type="InterPro" id="IPR024747">
    <property type="entry name" value="Pyridox_Oxase-rel"/>
</dbReference>
<protein>
    <submittedName>
        <fullName evidence="1">Pyridoxamine 5'-phosphate oxidase family protein</fullName>
    </submittedName>
</protein>
<dbReference type="PANTHER" id="PTHR34071">
    <property type="entry name" value="5-NITROIMIDAZOLE ANTIBIOTICS RESISTANCE PROTEIN, NIMA-FAMILY-RELATED PROTEIN-RELATED"/>
    <property type="match status" value="1"/>
</dbReference>
<name>A0A849BAE8_9BURK</name>
<comment type="caution">
    <text evidence="1">The sequence shown here is derived from an EMBL/GenBank/DDBJ whole genome shotgun (WGS) entry which is preliminary data.</text>
</comment>
<dbReference type="EMBL" id="JABEMD010000009">
    <property type="protein sequence ID" value="NNH10715.1"/>
    <property type="molecule type" value="Genomic_DNA"/>
</dbReference>
<proteinExistence type="predicted"/>
<reference evidence="1 2" key="1">
    <citation type="submission" date="2020-05" db="EMBL/GenBank/DDBJ databases">
        <title>MicrobeNet Type strains.</title>
        <authorList>
            <person name="Nicholson A.C."/>
        </authorList>
    </citation>
    <scope>NUCLEOTIDE SEQUENCE [LARGE SCALE GENOMIC DNA]</scope>
    <source>
        <strain evidence="1 2">ATCC 700815</strain>
    </source>
</reference>
<evidence type="ECO:0000313" key="1">
    <source>
        <dbReference type="EMBL" id="NNH10715.1"/>
    </source>
</evidence>
<dbReference type="Pfam" id="PF12900">
    <property type="entry name" value="Pyridox_ox_2"/>
    <property type="match status" value="1"/>
</dbReference>
<accession>A0A849BAE8</accession>